<keyword evidence="2" id="KW-0813">Transport</keyword>
<dbReference type="PANTHER" id="PTHR11328:SF36">
    <property type="entry name" value="MELIBIOSE PERMEASE"/>
    <property type="match status" value="1"/>
</dbReference>
<feature type="transmembrane region" description="Helical" evidence="4">
    <location>
        <begin position="302"/>
        <end position="325"/>
    </location>
</feature>
<dbReference type="GO" id="GO:0008643">
    <property type="term" value="P:carbohydrate transport"/>
    <property type="evidence" value="ECO:0007669"/>
    <property type="project" value="InterPro"/>
</dbReference>
<reference evidence="6" key="1">
    <citation type="submission" date="2011-02" db="EMBL/GenBank/DDBJ databases">
        <title>Complete sequence of Spirochaeta sp. Buddy.</title>
        <authorList>
            <person name="Lucas S."/>
            <person name="Copeland A."/>
            <person name="Lapidus A."/>
            <person name="Cheng J.-F."/>
            <person name="Goodwin L."/>
            <person name="Pitluck S."/>
            <person name="Zeytun A."/>
            <person name="Detter J.C."/>
            <person name="Han C."/>
            <person name="Tapia R."/>
            <person name="Land M."/>
            <person name="Hauser L."/>
            <person name="Kyrpides N."/>
            <person name="Ivanova N."/>
            <person name="Mikhailova N."/>
            <person name="Pagani I."/>
            <person name="Ritalahti K.M."/>
            <person name="Loeffler F.E."/>
            <person name="Woyke T."/>
        </authorList>
    </citation>
    <scope>NUCLEOTIDE SEQUENCE [LARGE SCALE GENOMIC DNA]</scope>
    <source>
        <strain evidence="6">ATCC BAA-1886 / DSM 22777 / Buddy</strain>
    </source>
</reference>
<feature type="transmembrane region" description="Helical" evidence="4">
    <location>
        <begin position="147"/>
        <end position="169"/>
    </location>
</feature>
<dbReference type="RefSeq" id="WP_013608531.1">
    <property type="nucleotide sequence ID" value="NC_015152.1"/>
</dbReference>
<dbReference type="Pfam" id="PF13347">
    <property type="entry name" value="MFS_2"/>
    <property type="match status" value="1"/>
</dbReference>
<feature type="transmembrane region" description="Helical" evidence="4">
    <location>
        <begin position="269"/>
        <end position="290"/>
    </location>
</feature>
<feature type="transmembrane region" description="Helical" evidence="4">
    <location>
        <begin position="445"/>
        <end position="465"/>
    </location>
</feature>
<dbReference type="NCBIfam" id="TIGR00792">
    <property type="entry name" value="gph"/>
    <property type="match status" value="1"/>
</dbReference>
<dbReference type="STRING" id="158189.SpiBuddy_2880"/>
<keyword evidence="4" id="KW-0812">Transmembrane</keyword>
<evidence type="ECO:0000256" key="1">
    <source>
        <dbReference type="ARBA" id="ARBA00009617"/>
    </source>
</evidence>
<feature type="transmembrane region" description="Helical" evidence="4">
    <location>
        <begin position="82"/>
        <end position="99"/>
    </location>
</feature>
<evidence type="ECO:0000256" key="3">
    <source>
        <dbReference type="ARBA" id="ARBA00022847"/>
    </source>
</evidence>
<dbReference type="Proteomes" id="UP000008466">
    <property type="component" value="Chromosome"/>
</dbReference>
<dbReference type="AlphaFoldDB" id="F0RS83"/>
<proteinExistence type="inferred from homology"/>
<feature type="transmembrane region" description="Helical" evidence="4">
    <location>
        <begin position="105"/>
        <end position="126"/>
    </location>
</feature>
<dbReference type="PANTHER" id="PTHR11328">
    <property type="entry name" value="MAJOR FACILITATOR SUPERFAMILY DOMAIN-CONTAINING PROTEIN"/>
    <property type="match status" value="1"/>
</dbReference>
<feature type="transmembrane region" description="Helical" evidence="4">
    <location>
        <begin position="235"/>
        <end position="263"/>
    </location>
</feature>
<dbReference type="eggNOG" id="COG2211">
    <property type="taxonomic scope" value="Bacteria"/>
</dbReference>
<dbReference type="SUPFAM" id="SSF103473">
    <property type="entry name" value="MFS general substrate transporter"/>
    <property type="match status" value="1"/>
</dbReference>
<gene>
    <name evidence="5" type="ordered locus">SpiBuddy_2880</name>
</gene>
<keyword evidence="4" id="KW-1133">Transmembrane helix</keyword>
<feature type="transmembrane region" description="Helical" evidence="4">
    <location>
        <begin position="331"/>
        <end position="360"/>
    </location>
</feature>
<dbReference type="HOGENOM" id="CLU_027408_0_3_12"/>
<evidence type="ECO:0000313" key="5">
    <source>
        <dbReference type="EMBL" id="ADY14688.1"/>
    </source>
</evidence>
<keyword evidence="4" id="KW-0472">Membrane</keyword>
<dbReference type="InterPro" id="IPR036259">
    <property type="entry name" value="MFS_trans_sf"/>
</dbReference>
<sequence length="490" mass="54809">MIAQDKKNLWMYPLGTVGRDMVYTLFTNYILTFILFTRTLSAAHLTAITAIMIAARVFDALNDPIMGNIIERTRTRWGKFKPWLLLGILSTSLVVYAAFNNTLQGWPFVWFFGGIYFLYSITYTMHDIAFWGMVPALSSDGHSRNQFTSRATLFAGIGGTLAAILIPMFTTGSSAIGGNTATAYGMVALVICILSPLFVGFTLFGVRENRSDMAIPATKISLKMILKTIVNNDQLLWISLIFLIQQVGNGIVLGGVGSTYIYFEFGYSGGLYSLFTTVGMSATAFLMIFYPMISKKIPRKKLMTIMQIVSAVGYVIMLACGLLMSPVMSKFFIITIGYMFANFGQYCFYLIMMISIINTVEYNEYKFGTRNEAIITSLRPFLTKLGSALIVGITSVTYITFGITGFTNRISEMENQAARMLITETDKLSLIDTILLEVQNSQTKGLLVVFTVLPLVLMFLSYCIYRKKYQLDETEYDRICAALAERKDVK</sequence>
<feature type="transmembrane region" description="Helical" evidence="4">
    <location>
        <begin position="21"/>
        <end position="37"/>
    </location>
</feature>
<feature type="transmembrane region" description="Helical" evidence="4">
    <location>
        <begin position="381"/>
        <end position="403"/>
    </location>
</feature>
<name>F0RS83_SPHGB</name>
<keyword evidence="6" id="KW-1185">Reference proteome</keyword>
<evidence type="ECO:0000256" key="4">
    <source>
        <dbReference type="SAM" id="Phobius"/>
    </source>
</evidence>
<evidence type="ECO:0000256" key="2">
    <source>
        <dbReference type="ARBA" id="ARBA00022448"/>
    </source>
</evidence>
<dbReference type="InterPro" id="IPR001927">
    <property type="entry name" value="Na/Gal_symport"/>
</dbReference>
<dbReference type="Gene3D" id="1.20.1250.20">
    <property type="entry name" value="MFS general substrate transporter like domains"/>
    <property type="match status" value="1"/>
</dbReference>
<organism evidence="5 6">
    <name type="scientific">Sphaerochaeta globosa (strain ATCC BAA-1886 / DSM 22777 / Buddy)</name>
    <name type="common">Spirochaeta sp. (strain Buddy)</name>
    <dbReference type="NCBI Taxonomy" id="158189"/>
    <lineage>
        <taxon>Bacteria</taxon>
        <taxon>Pseudomonadati</taxon>
        <taxon>Spirochaetota</taxon>
        <taxon>Spirochaetia</taxon>
        <taxon>Spirochaetales</taxon>
        <taxon>Sphaerochaetaceae</taxon>
        <taxon>Sphaerochaeta</taxon>
    </lineage>
</organism>
<accession>F0RS83</accession>
<comment type="similarity">
    <text evidence="1">Belongs to the sodium:galactoside symporter (TC 2.A.2) family.</text>
</comment>
<keyword evidence="3" id="KW-0769">Symport</keyword>
<dbReference type="GO" id="GO:0006814">
    <property type="term" value="P:sodium ion transport"/>
    <property type="evidence" value="ECO:0007669"/>
    <property type="project" value="InterPro"/>
</dbReference>
<dbReference type="GO" id="GO:0005886">
    <property type="term" value="C:plasma membrane"/>
    <property type="evidence" value="ECO:0007669"/>
    <property type="project" value="TreeGrafter"/>
</dbReference>
<dbReference type="EMBL" id="CP002541">
    <property type="protein sequence ID" value="ADY14688.1"/>
    <property type="molecule type" value="Genomic_DNA"/>
</dbReference>
<protein>
    <submittedName>
        <fullName evidence="5">Sugar (Glycoside-Pentoside-Hexuronide) transporter</fullName>
    </submittedName>
</protein>
<dbReference type="InterPro" id="IPR039672">
    <property type="entry name" value="MFS_2"/>
</dbReference>
<dbReference type="GO" id="GO:0015293">
    <property type="term" value="F:symporter activity"/>
    <property type="evidence" value="ECO:0007669"/>
    <property type="project" value="UniProtKB-KW"/>
</dbReference>
<feature type="transmembrane region" description="Helical" evidence="4">
    <location>
        <begin position="181"/>
        <end position="206"/>
    </location>
</feature>
<dbReference type="KEGG" id="sbu:SpiBuddy_2880"/>
<evidence type="ECO:0000313" key="6">
    <source>
        <dbReference type="Proteomes" id="UP000008466"/>
    </source>
</evidence>
<dbReference type="OrthoDB" id="9764596at2"/>